<dbReference type="GO" id="GO:0000981">
    <property type="term" value="F:DNA-binding transcription factor activity, RNA polymerase II-specific"/>
    <property type="evidence" value="ECO:0007669"/>
    <property type="project" value="TreeGrafter"/>
</dbReference>
<keyword evidence="9" id="KW-1185">Reference proteome</keyword>
<evidence type="ECO:0000256" key="4">
    <source>
        <dbReference type="ARBA" id="ARBA00022771"/>
    </source>
</evidence>
<dbReference type="FunFam" id="3.30.160.60:FF:000100">
    <property type="entry name" value="Zinc finger 45-like"/>
    <property type="match status" value="1"/>
</dbReference>
<dbReference type="OrthoDB" id="294241at2759"/>
<protein>
    <submittedName>
        <fullName evidence="8">Zinc finger protein 177-like isoform 2</fullName>
    </submittedName>
</protein>
<gene>
    <name evidence="8" type="primary">Contig2799.g2998</name>
    <name evidence="8" type="ORF">STYLEM_8057</name>
</gene>
<dbReference type="GO" id="GO:0005634">
    <property type="term" value="C:nucleus"/>
    <property type="evidence" value="ECO:0007669"/>
    <property type="project" value="UniProtKB-ARBA"/>
</dbReference>
<dbReference type="SUPFAM" id="SSF57667">
    <property type="entry name" value="beta-beta-alpha zinc fingers"/>
    <property type="match status" value="2"/>
</dbReference>
<dbReference type="PROSITE" id="PS50157">
    <property type="entry name" value="ZINC_FINGER_C2H2_2"/>
    <property type="match status" value="5"/>
</dbReference>
<keyword evidence="4 6" id="KW-0863">Zinc-finger</keyword>
<keyword evidence="2" id="KW-0479">Metal-binding</keyword>
<feature type="domain" description="C2H2-type" evidence="7">
    <location>
        <begin position="305"/>
        <end position="335"/>
    </location>
</feature>
<reference evidence="8 9" key="1">
    <citation type="submission" date="2014-06" db="EMBL/GenBank/DDBJ databases">
        <authorList>
            <person name="Swart Estienne"/>
        </authorList>
    </citation>
    <scope>NUCLEOTIDE SEQUENCE [LARGE SCALE GENOMIC DNA]</scope>
    <source>
        <strain evidence="8 9">130c</strain>
    </source>
</reference>
<dbReference type="Proteomes" id="UP000039865">
    <property type="component" value="Unassembled WGS sequence"/>
</dbReference>
<proteinExistence type="inferred from homology"/>
<dbReference type="AlphaFoldDB" id="A0A078AB21"/>
<dbReference type="InterPro" id="IPR050329">
    <property type="entry name" value="GLI_C2H2-zinc-finger"/>
</dbReference>
<evidence type="ECO:0000256" key="3">
    <source>
        <dbReference type="ARBA" id="ARBA00022737"/>
    </source>
</evidence>
<organism evidence="8 9">
    <name type="scientific">Stylonychia lemnae</name>
    <name type="common">Ciliate</name>
    <dbReference type="NCBI Taxonomy" id="5949"/>
    <lineage>
        <taxon>Eukaryota</taxon>
        <taxon>Sar</taxon>
        <taxon>Alveolata</taxon>
        <taxon>Ciliophora</taxon>
        <taxon>Intramacronucleata</taxon>
        <taxon>Spirotrichea</taxon>
        <taxon>Stichotrichia</taxon>
        <taxon>Sporadotrichida</taxon>
        <taxon>Oxytrichidae</taxon>
        <taxon>Stylonychinae</taxon>
        <taxon>Stylonychia</taxon>
    </lineage>
</organism>
<dbReference type="GO" id="GO:0000978">
    <property type="term" value="F:RNA polymerase II cis-regulatory region sequence-specific DNA binding"/>
    <property type="evidence" value="ECO:0007669"/>
    <property type="project" value="TreeGrafter"/>
</dbReference>
<dbReference type="FunFam" id="3.30.160.60:FF:000383">
    <property type="entry name" value="Uncharacterized protein"/>
    <property type="match status" value="1"/>
</dbReference>
<dbReference type="PROSITE" id="PS00028">
    <property type="entry name" value="ZINC_FINGER_C2H2_1"/>
    <property type="match status" value="5"/>
</dbReference>
<feature type="domain" description="C2H2-type" evidence="7">
    <location>
        <begin position="426"/>
        <end position="453"/>
    </location>
</feature>
<accession>A0A078AB21</accession>
<evidence type="ECO:0000256" key="5">
    <source>
        <dbReference type="ARBA" id="ARBA00022833"/>
    </source>
</evidence>
<dbReference type="InParanoid" id="A0A078AB21"/>
<feature type="domain" description="C2H2-type" evidence="7">
    <location>
        <begin position="367"/>
        <end position="395"/>
    </location>
</feature>
<evidence type="ECO:0000256" key="1">
    <source>
        <dbReference type="ARBA" id="ARBA00006991"/>
    </source>
</evidence>
<evidence type="ECO:0000256" key="6">
    <source>
        <dbReference type="PROSITE-ProRule" id="PRU00042"/>
    </source>
</evidence>
<dbReference type="GO" id="GO:0008270">
    <property type="term" value="F:zinc ion binding"/>
    <property type="evidence" value="ECO:0007669"/>
    <property type="project" value="UniProtKB-KW"/>
</dbReference>
<evidence type="ECO:0000259" key="7">
    <source>
        <dbReference type="PROSITE" id="PS50157"/>
    </source>
</evidence>
<dbReference type="InterPro" id="IPR013087">
    <property type="entry name" value="Znf_C2H2_type"/>
</dbReference>
<dbReference type="Pfam" id="PF00096">
    <property type="entry name" value="zf-C2H2"/>
    <property type="match status" value="2"/>
</dbReference>
<dbReference type="GO" id="GO:0045944">
    <property type="term" value="P:positive regulation of transcription by RNA polymerase II"/>
    <property type="evidence" value="ECO:0007669"/>
    <property type="project" value="UniProtKB-ARBA"/>
</dbReference>
<dbReference type="EMBL" id="CCKQ01007663">
    <property type="protein sequence ID" value="CDW79071.1"/>
    <property type="molecule type" value="Genomic_DNA"/>
</dbReference>
<dbReference type="PANTHER" id="PTHR19818:SF139">
    <property type="entry name" value="PAIR-RULE PROTEIN ODD-PAIRED"/>
    <property type="match status" value="1"/>
</dbReference>
<evidence type="ECO:0000256" key="2">
    <source>
        <dbReference type="ARBA" id="ARBA00022723"/>
    </source>
</evidence>
<feature type="domain" description="C2H2-type" evidence="7">
    <location>
        <begin position="337"/>
        <end position="366"/>
    </location>
</feature>
<evidence type="ECO:0000313" key="8">
    <source>
        <dbReference type="EMBL" id="CDW79071.1"/>
    </source>
</evidence>
<keyword evidence="5" id="KW-0862">Zinc</keyword>
<dbReference type="Gene3D" id="3.30.160.60">
    <property type="entry name" value="Classic Zinc Finger"/>
    <property type="match status" value="4"/>
</dbReference>
<dbReference type="PANTHER" id="PTHR19818">
    <property type="entry name" value="ZINC FINGER PROTEIN ZIC AND GLI"/>
    <property type="match status" value="1"/>
</dbReference>
<sequence>MSNEHCIDEAKAFTVQALADNTPYKNINRQGLNQTQTPFSQKDTLPNTLVKEFQFDQDTNCMISQFDSDNADIEDKSPKHTLQYLSKLDQGSDYSPNVGSFNTRNDSGDQEYSLHQIDVINLVSDYTNITQQTFAYPSQKHCNLLKNQSHQNSVIFENIFGRKQNYVQNSKFNYQQPIESKVSIQNNQLKGIDDLLEQLKNVEQIVVESVDNHNQMVQTKIEPSYLLIGSKKRVNPTQSVCSAENSCKAQSKNCNLILENPLSNAQDDVEIKPNQYPSNIGQKRTFPNMTLNDNCIEEQSNLNMIPCSQEGCSKSYTNKNGLDNHKRIKHNLGKPKYICEYDGCNKPYFDKTSYYNHCNSHEGRKNYACTQCDKRYTTNGHLKDHVKSFHDKIKNFECTFQDCTDKFARKSVLKVHMRKHDNDKPYKCDKCSKCFTESGNLKVHKQTHDKHIESIHILSQDDLKSLNISKEDIDTRICQLQSNKKQIQVSDQKQDQLSLQVQNLCKKVSLEQLEKRTKIQKKMQSKKQQNNENILRELQAIDPTRKENDIETQSNNNSLFENEQFLKRLKLE</sequence>
<feature type="domain" description="C2H2-type" evidence="7">
    <location>
        <begin position="396"/>
        <end position="425"/>
    </location>
</feature>
<evidence type="ECO:0000313" key="9">
    <source>
        <dbReference type="Proteomes" id="UP000039865"/>
    </source>
</evidence>
<comment type="similarity">
    <text evidence="1">Belongs to the krueppel C2H2-type zinc-finger protein family.</text>
</comment>
<keyword evidence="3" id="KW-0677">Repeat</keyword>
<name>A0A078AB21_STYLE</name>
<dbReference type="SMART" id="SM00355">
    <property type="entry name" value="ZnF_C2H2"/>
    <property type="match status" value="5"/>
</dbReference>
<dbReference type="InterPro" id="IPR036236">
    <property type="entry name" value="Znf_C2H2_sf"/>
</dbReference>